<evidence type="ECO:0008006" key="5">
    <source>
        <dbReference type="Google" id="ProtNLM"/>
    </source>
</evidence>
<gene>
    <name evidence="1" type="ORF">SAMN02745123_02804</name>
    <name evidence="2" type="ORF">SAMN02745123_03525</name>
    <name evidence="3" type="ORF">SAMN02745123_03885</name>
</gene>
<dbReference type="EMBL" id="FRAR01000038">
    <property type="protein sequence ID" value="SHL00426.1"/>
    <property type="molecule type" value="Genomic_DNA"/>
</dbReference>
<dbReference type="AlphaFoldDB" id="A0A1M6X3C4"/>
<evidence type="ECO:0000313" key="1">
    <source>
        <dbReference type="EMBL" id="SHK70107.1"/>
    </source>
</evidence>
<sequence>MISIREIMVPISEYSVVDENSLVREAIKVLKKSFYKDENGGIVGHRSLLVTNKKMNWWGS</sequence>
<accession>A0A1M6X3C4</accession>
<dbReference type="EMBL" id="FRAR01000029">
    <property type="protein sequence ID" value="SHK90175.1"/>
    <property type="molecule type" value="Genomic_DNA"/>
</dbReference>
<dbReference type="Proteomes" id="UP000183997">
    <property type="component" value="Unassembled WGS sequence"/>
</dbReference>
<reference evidence="3" key="2">
    <citation type="submission" date="2016-11" db="EMBL/GenBank/DDBJ databases">
        <authorList>
            <person name="Jaros S."/>
            <person name="Januszkiewicz K."/>
            <person name="Wedrychowicz H."/>
        </authorList>
    </citation>
    <scope>NUCLEOTIDE SEQUENCE [LARGE SCALE GENOMIC DNA]</scope>
    <source>
        <strain evidence="3">DSM 10349</strain>
    </source>
</reference>
<proteinExistence type="predicted"/>
<keyword evidence="4" id="KW-1185">Reference proteome</keyword>
<name>A0A1M6X3C4_9FIRM</name>
<evidence type="ECO:0000313" key="4">
    <source>
        <dbReference type="Proteomes" id="UP000183997"/>
    </source>
</evidence>
<dbReference type="STRING" id="1121421.SAMN02745123_02804"/>
<dbReference type="EMBL" id="FRAR01000021">
    <property type="protein sequence ID" value="SHK70107.1"/>
    <property type="molecule type" value="Genomic_DNA"/>
</dbReference>
<evidence type="ECO:0000313" key="2">
    <source>
        <dbReference type="EMBL" id="SHK90175.1"/>
    </source>
</evidence>
<dbReference type="RefSeq" id="WP_238456827.1">
    <property type="nucleotide sequence ID" value="NZ_FRAR01000021.1"/>
</dbReference>
<reference evidence="4" key="1">
    <citation type="submission" date="2016-11" db="EMBL/GenBank/DDBJ databases">
        <authorList>
            <person name="Varghese N."/>
            <person name="Submissions S."/>
        </authorList>
    </citation>
    <scope>NUCLEOTIDE SEQUENCE [LARGE SCALE GENOMIC DNA]</scope>
    <source>
        <strain evidence="4">DSM 10349</strain>
    </source>
</reference>
<organism evidence="3 4">
    <name type="scientific">Desulforamulus aeronauticus DSM 10349</name>
    <dbReference type="NCBI Taxonomy" id="1121421"/>
    <lineage>
        <taxon>Bacteria</taxon>
        <taxon>Bacillati</taxon>
        <taxon>Bacillota</taxon>
        <taxon>Clostridia</taxon>
        <taxon>Eubacteriales</taxon>
        <taxon>Peptococcaceae</taxon>
        <taxon>Desulforamulus</taxon>
    </lineage>
</organism>
<evidence type="ECO:0000313" key="3">
    <source>
        <dbReference type="EMBL" id="SHL00426.1"/>
    </source>
</evidence>
<protein>
    <recommendedName>
        <fullName evidence="5">CBS domain-containing protein</fullName>
    </recommendedName>
</protein>